<gene>
    <name evidence="5" type="primary">mlaA</name>
    <name evidence="4" type="ORF">CFY87_04585</name>
    <name evidence="5" type="ORF">NCTC10851_00888</name>
</gene>
<feature type="chain" id="PRO_5044571904" evidence="3">
    <location>
        <begin position="26"/>
        <end position="246"/>
    </location>
</feature>
<dbReference type="PANTHER" id="PTHR30035:SF3">
    <property type="entry name" value="INTERMEMBRANE PHOSPHOLIPID TRANSPORT SYSTEM LIPOPROTEIN MLAA"/>
    <property type="match status" value="1"/>
</dbReference>
<evidence type="ECO:0000256" key="1">
    <source>
        <dbReference type="ARBA" id="ARBA00010634"/>
    </source>
</evidence>
<accession>A0A263HD76</accession>
<dbReference type="GO" id="GO:0016020">
    <property type="term" value="C:membrane"/>
    <property type="evidence" value="ECO:0007669"/>
    <property type="project" value="InterPro"/>
</dbReference>
<feature type="signal peptide" evidence="3">
    <location>
        <begin position="1"/>
        <end position="25"/>
    </location>
</feature>
<proteinExistence type="inferred from homology"/>
<reference evidence="5 7" key="2">
    <citation type="submission" date="2018-06" db="EMBL/GenBank/DDBJ databases">
        <authorList>
            <consortium name="Pathogen Informatics"/>
            <person name="Doyle S."/>
        </authorList>
    </citation>
    <scope>NUCLEOTIDE SEQUENCE [LARGE SCALE GENOMIC DNA]</scope>
    <source>
        <strain evidence="5 7">NCTC10851</strain>
    </source>
</reference>
<dbReference type="InParanoid" id="A0A263HD76"/>
<dbReference type="Proteomes" id="UP000215738">
    <property type="component" value="Unassembled WGS sequence"/>
</dbReference>
<dbReference type="OrthoDB" id="9785326at2"/>
<keyword evidence="5" id="KW-0449">Lipoprotein</keyword>
<dbReference type="PROSITE" id="PS51257">
    <property type="entry name" value="PROKAR_LIPOPROTEIN"/>
    <property type="match status" value="1"/>
</dbReference>
<dbReference type="FunCoup" id="A0A263HD76">
    <property type="interactions" value="95"/>
</dbReference>
<dbReference type="Pfam" id="PF04333">
    <property type="entry name" value="MlaA"/>
    <property type="match status" value="1"/>
</dbReference>
<protein>
    <submittedName>
        <fullName evidence="5">VacJ family lipoprotein</fullName>
    </submittedName>
</protein>
<dbReference type="AlphaFoldDB" id="A0A263HD76"/>
<name>A0A263HD76_9PAST</name>
<sequence>MKKSKSVSALLLCALLLSGCATIDAQTGERKDPLERFNRTMWNFNYNVADPYIFQPIATGWKEYVPQPIKNGLTNVANNLDEPASFVNRLLEGEFQKAMVHLNRFWINSIFGLGGLIDVASHSDPLKIENNRRFGDTLGSYGVETGSYVMLPFYGPATPRQDIGNLVDLTYPMYSLLGPWGLLKYGVQSIDKRANALGKEALLDQAQDPYATFREAYLQGLEYRVNDGKSKAVQETLSQDELNDID</sequence>
<comment type="similarity">
    <text evidence="1">Belongs to the MlaA family.</text>
</comment>
<evidence type="ECO:0000256" key="2">
    <source>
        <dbReference type="ARBA" id="ARBA00022729"/>
    </source>
</evidence>
<keyword evidence="2 3" id="KW-0732">Signal</keyword>
<keyword evidence="6" id="KW-1185">Reference proteome</keyword>
<dbReference type="PANTHER" id="PTHR30035">
    <property type="entry name" value="LIPOPROTEIN VACJ-RELATED"/>
    <property type="match status" value="1"/>
</dbReference>
<dbReference type="EMBL" id="NLFK01000003">
    <property type="protein sequence ID" value="OZN25405.1"/>
    <property type="molecule type" value="Genomic_DNA"/>
</dbReference>
<organism evidence="5 7">
    <name type="scientific">Actinobacillus seminis</name>
    <dbReference type="NCBI Taxonomy" id="722"/>
    <lineage>
        <taxon>Bacteria</taxon>
        <taxon>Pseudomonadati</taxon>
        <taxon>Pseudomonadota</taxon>
        <taxon>Gammaproteobacteria</taxon>
        <taxon>Pasteurellales</taxon>
        <taxon>Pasteurellaceae</taxon>
        <taxon>Actinobacillus</taxon>
    </lineage>
</organism>
<dbReference type="GO" id="GO:0120010">
    <property type="term" value="P:intermembrane phospholipid transfer"/>
    <property type="evidence" value="ECO:0007669"/>
    <property type="project" value="TreeGrafter"/>
</dbReference>
<dbReference type="RefSeq" id="WP_094946078.1">
    <property type="nucleotide sequence ID" value="NZ_NLFK01000003.1"/>
</dbReference>
<evidence type="ECO:0000256" key="3">
    <source>
        <dbReference type="SAM" id="SignalP"/>
    </source>
</evidence>
<evidence type="ECO:0000313" key="5">
    <source>
        <dbReference type="EMBL" id="SUU35525.1"/>
    </source>
</evidence>
<dbReference type="InterPro" id="IPR007428">
    <property type="entry name" value="MlaA"/>
</dbReference>
<dbReference type="PRINTS" id="PR01805">
    <property type="entry name" value="VACJLIPOPROT"/>
</dbReference>
<dbReference type="EMBL" id="UFSB01000001">
    <property type="protein sequence ID" value="SUU35525.1"/>
    <property type="molecule type" value="Genomic_DNA"/>
</dbReference>
<reference evidence="4 6" key="1">
    <citation type="submission" date="2017-07" db="EMBL/GenBank/DDBJ databases">
        <title>Virulence factors identified in Actinobacillus seminis.</title>
        <authorList>
            <person name="Negrete-Abascal E."/>
            <person name="Vaca-Pacheco S."/>
            <person name="Montes-Garcia F."/>
            <person name="Leyto-Gil A.M."/>
            <person name="Fragoso-Garcia E."/>
            <person name="Carvente-Garcia R."/>
            <person name="Perez-Agueros S."/>
            <person name="Castelan-Sanchez H.G."/>
            <person name="Garcia-Molina A."/>
            <person name="Villamar T.E."/>
            <person name="Vazquez-Cruz C."/>
        </authorList>
    </citation>
    <scope>NUCLEOTIDE SEQUENCE [LARGE SCALE GENOMIC DNA]</scope>
    <source>
        <strain evidence="4 6">ATCC 15768</strain>
    </source>
</reference>
<evidence type="ECO:0000313" key="7">
    <source>
        <dbReference type="Proteomes" id="UP000254507"/>
    </source>
</evidence>
<evidence type="ECO:0000313" key="4">
    <source>
        <dbReference type="EMBL" id="OZN25405.1"/>
    </source>
</evidence>
<dbReference type="Proteomes" id="UP000254507">
    <property type="component" value="Unassembled WGS sequence"/>
</dbReference>
<evidence type="ECO:0000313" key="6">
    <source>
        <dbReference type="Proteomes" id="UP000215738"/>
    </source>
</evidence>